<dbReference type="PANTHER" id="PTHR11214:SF368">
    <property type="entry name" value="N-ACETYLLACTOSAMINIDE BETA-1,3-N-ACETYLGLUCOSAMINYLTRANSFERASE 4"/>
    <property type="match status" value="1"/>
</dbReference>
<evidence type="ECO:0000313" key="11">
    <source>
        <dbReference type="EMBL" id="KAJ8377310.1"/>
    </source>
</evidence>
<organism evidence="11 12">
    <name type="scientific">Aldrovandia affinis</name>
    <dbReference type="NCBI Taxonomy" id="143900"/>
    <lineage>
        <taxon>Eukaryota</taxon>
        <taxon>Metazoa</taxon>
        <taxon>Chordata</taxon>
        <taxon>Craniata</taxon>
        <taxon>Vertebrata</taxon>
        <taxon>Euteleostomi</taxon>
        <taxon>Actinopterygii</taxon>
        <taxon>Neopterygii</taxon>
        <taxon>Teleostei</taxon>
        <taxon>Notacanthiformes</taxon>
        <taxon>Halosauridae</taxon>
        <taxon>Aldrovandia</taxon>
    </lineage>
</organism>
<comment type="subcellular location">
    <subcellularLocation>
        <location evidence="1 10">Golgi apparatus membrane</location>
        <topology evidence="1 10">Single-pass type II membrane protein</topology>
    </subcellularLocation>
</comment>
<dbReference type="AlphaFoldDB" id="A0AAD7RCC1"/>
<evidence type="ECO:0000256" key="9">
    <source>
        <dbReference type="ARBA" id="ARBA00023136"/>
    </source>
</evidence>
<evidence type="ECO:0000256" key="6">
    <source>
        <dbReference type="ARBA" id="ARBA00022968"/>
    </source>
</evidence>
<evidence type="ECO:0000256" key="2">
    <source>
        <dbReference type="ARBA" id="ARBA00008661"/>
    </source>
</evidence>
<sequence>MGQLLPTTLHQTFLLSRHVQSYPILRTPRSCLSQRPIGLLLAVKSWAGHGERRAAVRETWGREQAGRGGGAAWDFRESFFNVTLKELLFWRWFRQDCPAALYVLKADDDVFVDVPRVLALLRRQPGPARPLYLGRAFVGTYPVRQLWSKYYVPASLYPSVPYPPYLGGGGYLVSRETIRLFLGASAAVPLFPIDDAYVGMCAQVANVSATHHRGFLPFEFSPSLPPCSYTGALVLHRLEPRDLHLLWGFYRSQGHACPTQEALSLNEE</sequence>
<reference evidence="11" key="1">
    <citation type="journal article" date="2023" name="Science">
        <title>Genome structures resolve the early diversification of teleost fishes.</title>
        <authorList>
            <person name="Parey E."/>
            <person name="Louis A."/>
            <person name="Montfort J."/>
            <person name="Bouchez O."/>
            <person name="Roques C."/>
            <person name="Iampietro C."/>
            <person name="Lluch J."/>
            <person name="Castinel A."/>
            <person name="Donnadieu C."/>
            <person name="Desvignes T."/>
            <person name="Floi Bucao C."/>
            <person name="Jouanno E."/>
            <person name="Wen M."/>
            <person name="Mejri S."/>
            <person name="Dirks R."/>
            <person name="Jansen H."/>
            <person name="Henkel C."/>
            <person name="Chen W.J."/>
            <person name="Zahm M."/>
            <person name="Cabau C."/>
            <person name="Klopp C."/>
            <person name="Thompson A.W."/>
            <person name="Robinson-Rechavi M."/>
            <person name="Braasch I."/>
            <person name="Lecointre G."/>
            <person name="Bobe J."/>
            <person name="Postlethwait J.H."/>
            <person name="Berthelot C."/>
            <person name="Roest Crollius H."/>
            <person name="Guiguen Y."/>
        </authorList>
    </citation>
    <scope>NUCLEOTIDE SEQUENCE</scope>
    <source>
        <strain evidence="11">NC1722</strain>
    </source>
</reference>
<comment type="similarity">
    <text evidence="2 10">Belongs to the glycosyltransferase 31 family.</text>
</comment>
<evidence type="ECO:0000256" key="8">
    <source>
        <dbReference type="ARBA" id="ARBA00023034"/>
    </source>
</evidence>
<keyword evidence="8 10" id="KW-0333">Golgi apparatus</keyword>
<protein>
    <recommendedName>
        <fullName evidence="10">Hexosyltransferase</fullName>
        <ecNumber evidence="10">2.4.1.-</ecNumber>
    </recommendedName>
</protein>
<dbReference type="GO" id="GO:0030311">
    <property type="term" value="P:poly-N-acetyllactosamine biosynthetic process"/>
    <property type="evidence" value="ECO:0007669"/>
    <property type="project" value="TreeGrafter"/>
</dbReference>
<evidence type="ECO:0000256" key="10">
    <source>
        <dbReference type="RuleBase" id="RU363063"/>
    </source>
</evidence>
<keyword evidence="12" id="KW-1185">Reference proteome</keyword>
<gene>
    <name evidence="11" type="ORF">AAFF_G00261590</name>
</gene>
<evidence type="ECO:0000256" key="1">
    <source>
        <dbReference type="ARBA" id="ARBA00004323"/>
    </source>
</evidence>
<evidence type="ECO:0000256" key="4">
    <source>
        <dbReference type="ARBA" id="ARBA00022679"/>
    </source>
</evidence>
<keyword evidence="7" id="KW-1133">Transmembrane helix</keyword>
<dbReference type="GO" id="GO:0016758">
    <property type="term" value="F:hexosyltransferase activity"/>
    <property type="evidence" value="ECO:0007669"/>
    <property type="project" value="InterPro"/>
</dbReference>
<evidence type="ECO:0000256" key="3">
    <source>
        <dbReference type="ARBA" id="ARBA00022676"/>
    </source>
</evidence>
<dbReference type="GO" id="GO:0008194">
    <property type="term" value="F:UDP-glycosyltransferase activity"/>
    <property type="evidence" value="ECO:0007669"/>
    <property type="project" value="TreeGrafter"/>
</dbReference>
<dbReference type="EMBL" id="JAINUG010000358">
    <property type="protein sequence ID" value="KAJ8377310.1"/>
    <property type="molecule type" value="Genomic_DNA"/>
</dbReference>
<evidence type="ECO:0000313" key="12">
    <source>
        <dbReference type="Proteomes" id="UP001221898"/>
    </source>
</evidence>
<dbReference type="GO" id="GO:0006493">
    <property type="term" value="P:protein O-linked glycosylation"/>
    <property type="evidence" value="ECO:0007669"/>
    <property type="project" value="TreeGrafter"/>
</dbReference>
<keyword evidence="9" id="KW-0472">Membrane</keyword>
<dbReference type="EC" id="2.4.1.-" evidence="10"/>
<evidence type="ECO:0000256" key="7">
    <source>
        <dbReference type="ARBA" id="ARBA00022989"/>
    </source>
</evidence>
<name>A0AAD7RCC1_9TELE</name>
<dbReference type="GO" id="GO:0000139">
    <property type="term" value="C:Golgi membrane"/>
    <property type="evidence" value="ECO:0007669"/>
    <property type="project" value="UniProtKB-SubCell"/>
</dbReference>
<dbReference type="Gene3D" id="3.90.550.50">
    <property type="match status" value="1"/>
</dbReference>
<dbReference type="PANTHER" id="PTHR11214">
    <property type="entry name" value="BETA-1,3-N-ACETYLGLUCOSAMINYLTRANSFERASE"/>
    <property type="match status" value="1"/>
</dbReference>
<keyword evidence="4" id="KW-0808">Transferase</keyword>
<accession>A0AAD7RCC1</accession>
<dbReference type="Proteomes" id="UP001221898">
    <property type="component" value="Unassembled WGS sequence"/>
</dbReference>
<keyword evidence="5" id="KW-0812">Transmembrane</keyword>
<keyword evidence="6" id="KW-0735">Signal-anchor</keyword>
<dbReference type="InterPro" id="IPR002659">
    <property type="entry name" value="Glyco_trans_31"/>
</dbReference>
<evidence type="ECO:0000256" key="5">
    <source>
        <dbReference type="ARBA" id="ARBA00022692"/>
    </source>
</evidence>
<dbReference type="Pfam" id="PF01762">
    <property type="entry name" value="Galactosyl_T"/>
    <property type="match status" value="1"/>
</dbReference>
<comment type="caution">
    <text evidence="11">The sequence shown here is derived from an EMBL/GenBank/DDBJ whole genome shotgun (WGS) entry which is preliminary data.</text>
</comment>
<keyword evidence="3 10" id="KW-0328">Glycosyltransferase</keyword>
<proteinExistence type="inferred from homology"/>